<dbReference type="CDD" id="cd05399">
    <property type="entry name" value="NT_Rel-Spo_like"/>
    <property type="match status" value="1"/>
</dbReference>
<dbReference type="InterPro" id="IPR007685">
    <property type="entry name" value="RelA_SpoT"/>
</dbReference>
<dbReference type="KEGG" id="ppsr:I6J18_02875"/>
<dbReference type="Pfam" id="PF04607">
    <property type="entry name" value="RelA_SpoT"/>
    <property type="match status" value="1"/>
</dbReference>
<evidence type="ECO:0000313" key="5">
    <source>
        <dbReference type="Proteomes" id="UP000595254"/>
    </source>
</evidence>
<feature type="domain" description="RelA/SpoT" evidence="3">
    <location>
        <begin position="58"/>
        <end position="181"/>
    </location>
</feature>
<evidence type="ECO:0000313" key="4">
    <source>
        <dbReference type="EMBL" id="QQT00879.1"/>
    </source>
</evidence>
<dbReference type="RefSeq" id="WP_040375798.1">
    <property type="nucleotide sequence ID" value="NZ_CP068053.1"/>
</dbReference>
<evidence type="ECO:0000256" key="1">
    <source>
        <dbReference type="ARBA" id="ARBA00004976"/>
    </source>
</evidence>
<dbReference type="AlphaFoldDB" id="A0A974S0T4"/>
<dbReference type="InterPro" id="IPR052366">
    <property type="entry name" value="GTP_Pyrophosphokinase"/>
</dbReference>
<name>A0A974S0T4_PERPY</name>
<gene>
    <name evidence="4" type="ORF">I6J18_02875</name>
</gene>
<organism evidence="4 5">
    <name type="scientific">Peribacillus psychrosaccharolyticus</name>
    <name type="common">Bacillus psychrosaccharolyticus</name>
    <dbReference type="NCBI Taxonomy" id="1407"/>
    <lineage>
        <taxon>Bacteria</taxon>
        <taxon>Bacillati</taxon>
        <taxon>Bacillota</taxon>
        <taxon>Bacilli</taxon>
        <taxon>Bacillales</taxon>
        <taxon>Bacillaceae</taxon>
        <taxon>Peribacillus</taxon>
    </lineage>
</organism>
<dbReference type="Gene3D" id="3.30.460.10">
    <property type="entry name" value="Beta Polymerase, domain 2"/>
    <property type="match status" value="1"/>
</dbReference>
<feature type="coiled-coil region" evidence="2">
    <location>
        <begin position="189"/>
        <end position="216"/>
    </location>
</feature>
<accession>A0A974S0T4</accession>
<keyword evidence="2" id="KW-0175">Coiled coil</keyword>
<dbReference type="PANTHER" id="PTHR47837:SF2">
    <property type="entry name" value="GTP PYROPHOSPHOKINASE YWAC"/>
    <property type="match status" value="1"/>
</dbReference>
<evidence type="ECO:0000259" key="3">
    <source>
        <dbReference type="SMART" id="SM00954"/>
    </source>
</evidence>
<dbReference type="EMBL" id="CP068053">
    <property type="protein sequence ID" value="QQT00879.1"/>
    <property type="molecule type" value="Genomic_DNA"/>
</dbReference>
<evidence type="ECO:0000256" key="2">
    <source>
        <dbReference type="SAM" id="Coils"/>
    </source>
</evidence>
<keyword evidence="5" id="KW-1185">Reference proteome</keyword>
<dbReference type="Gene3D" id="1.10.287.860">
    <property type="entry name" value="Nucleotidyltransferase"/>
    <property type="match status" value="1"/>
</dbReference>
<dbReference type="Proteomes" id="UP000595254">
    <property type="component" value="Chromosome"/>
</dbReference>
<proteinExistence type="predicted"/>
<dbReference type="PANTHER" id="PTHR47837">
    <property type="entry name" value="GTP PYROPHOSPHOKINASE YJBM"/>
    <property type="match status" value="1"/>
</dbReference>
<reference evidence="4 5" key="1">
    <citation type="submission" date="2021-01" db="EMBL/GenBank/DDBJ databases">
        <title>FDA dAtabase for Regulatory Grade micrObial Sequences (FDA-ARGOS): Supporting development and validation of Infectious Disease Dx tests.</title>
        <authorList>
            <person name="Nelson B."/>
            <person name="Plummer A."/>
            <person name="Tallon L."/>
            <person name="Sadzewicz L."/>
            <person name="Zhao X."/>
            <person name="Boylan J."/>
            <person name="Ott S."/>
            <person name="Bowen H."/>
            <person name="Vavikolanu K."/>
            <person name="Mehta A."/>
            <person name="Aluvathingal J."/>
            <person name="Nadendla S."/>
            <person name="Myers T."/>
            <person name="Yan Y."/>
            <person name="Sichtig H."/>
        </authorList>
    </citation>
    <scope>NUCLEOTIDE SEQUENCE [LARGE SCALE GENOMIC DNA]</scope>
    <source>
        <strain evidence="4 5">FDAARGOS_1161</strain>
    </source>
</reference>
<comment type="pathway">
    <text evidence="1">Purine metabolism; ppGpp biosynthesis; ppGpp from GTP: step 1/2.</text>
</comment>
<dbReference type="GO" id="GO:0015969">
    <property type="term" value="P:guanosine tetraphosphate metabolic process"/>
    <property type="evidence" value="ECO:0007669"/>
    <property type="project" value="InterPro"/>
</dbReference>
<dbReference type="SUPFAM" id="SSF81301">
    <property type="entry name" value="Nucleotidyltransferase"/>
    <property type="match status" value="1"/>
</dbReference>
<sequence>MNFPIDISQERIKELKVDFTRFRMAYKFALDEMTTKLNILNEEFSYIHDYNPIEHISTRMKSPDSLIKKVLKKNIPLSFDHIKDNIRDIAGIRITCSFRSDIYQISEMIQSQRDIEVIDIKDYITNPKPNGYRSLHLILKIPVFMSDREESVFVEVQIRTIAMDFWASLEHKIYYKYNQEVPEELLIELKEAAKTASDLDKKMEDLHKKVAVIKQEKDDLIGDEMVNMIKQVSFPQMSNMLNGLLTEDKNKL</sequence>
<protein>
    <submittedName>
        <fullName evidence="4">GTP pyrophosphokinase family protein</fullName>
    </submittedName>
</protein>
<dbReference type="InterPro" id="IPR043519">
    <property type="entry name" value="NT_sf"/>
</dbReference>
<dbReference type="SMART" id="SM00954">
    <property type="entry name" value="RelA_SpoT"/>
    <property type="match status" value="1"/>
</dbReference>